<keyword evidence="8" id="KW-0406">Ion transport</keyword>
<evidence type="ECO:0000256" key="4">
    <source>
        <dbReference type="ARBA" id="ARBA00022496"/>
    </source>
</evidence>
<dbReference type="Pfam" id="PF00593">
    <property type="entry name" value="TonB_dep_Rec_b-barrel"/>
    <property type="match status" value="1"/>
</dbReference>
<dbReference type="InterPro" id="IPR036942">
    <property type="entry name" value="Beta-barrel_TonB_sf"/>
</dbReference>
<dbReference type="Pfam" id="PF07715">
    <property type="entry name" value="Plug"/>
    <property type="match status" value="1"/>
</dbReference>
<evidence type="ECO:0000256" key="13">
    <source>
        <dbReference type="PROSITE-ProRule" id="PRU10144"/>
    </source>
</evidence>
<keyword evidence="19" id="KW-0675">Receptor</keyword>
<feature type="domain" description="TonB-dependent receptor plug" evidence="18">
    <location>
        <begin position="60"/>
        <end position="167"/>
    </location>
</feature>
<dbReference type="OrthoDB" id="127311at2"/>
<protein>
    <submittedName>
        <fullName evidence="19">Iron complex outermembrane receptor protein</fullName>
    </submittedName>
</protein>
<sequence length="848" mass="93161">MIKRRCEFPLSLLSLCVAALLSPVATAAEQPDQDSTTEENQDRKGAEVITVTAQKRTERIQDVPITMNAYSERTVRNLGALNIKDLGAITPGMDADNLSVTQPRFEIRGIGTSDFGIGSDPAVAVYIDGVYVGRSGAAQMNFNDIQRVEILKGPQGTLFGRNAGAGAIHIISRLPRNENGGELRVTLGEYLRQTLEGAVNLSNNDDLHARFSFVDHKMDGYIDQVGSDTKLGLENSEGARFQLLWNASDDTDLIFRGEYESTDQDAVQGASTNPAIAPADPFGAYATDMDSNESRDLWGASLTLEHRMDNQQFTSITAYRTFDSNNFEEEDGSADPRFFLATNNVEDFEALSQEFRLTGSNDSFKWSLGAMYAKERARQTHNVHASTDVLDTFFLSDGGVPPTMIPSVPAGFGIGGFFYQQLNPLLMAGGLPNGWDDVAMMLGMPTGLAAATAYANINLGKPWLEQMHDRGDFESYAVYADATWSATEKLDITLGVRYTVDEKTFQVDSEYTNTLDLSGGVLSPGTILNCGGPAPGCMDFGGGNYAQVLIFDTPLVPLVAQPIPFGLIFVEQIPGIKNSEEWDAVTPRFVVDYEWSPNVMTFITAANGFKSGGFNSLGADIANNRLESVDPEDIWNYEFGLKSSWFDDRFQWNFSAYQYTYDDLQVLVLSGPSGAIPTYNIGNADAEGDGFETEFSWRVADQFRLHGNYSKLDSEYTRYDVNQFPGQTAANDLTGKEFSDQPDKWNLGFEYSTPLWNGDLLWYLNNTHVSSYISRNGIFDATVGGYDLMNTRVSYVPGHGGWEFAIAAQNLLDEEYLISLGGLGDAIGSPLTRRGKPRMVSVSFAAYF</sequence>
<dbReference type="SUPFAM" id="SSF56935">
    <property type="entry name" value="Porins"/>
    <property type="match status" value="1"/>
</dbReference>
<keyword evidence="10 12" id="KW-0472">Membrane</keyword>
<dbReference type="InterPro" id="IPR000531">
    <property type="entry name" value="Beta-barrel_TonB"/>
</dbReference>
<evidence type="ECO:0000256" key="7">
    <source>
        <dbReference type="ARBA" id="ARBA00023004"/>
    </source>
</evidence>
<dbReference type="EMBL" id="SNYM01000011">
    <property type="protein sequence ID" value="TDQ47165.1"/>
    <property type="molecule type" value="Genomic_DNA"/>
</dbReference>
<evidence type="ECO:0000256" key="14">
    <source>
        <dbReference type="RuleBase" id="RU003357"/>
    </source>
</evidence>
<keyword evidence="9 14" id="KW-0798">TonB box</keyword>
<name>A0A4R6UPL5_9GAMM</name>
<dbReference type="PANTHER" id="PTHR32552">
    <property type="entry name" value="FERRICHROME IRON RECEPTOR-RELATED"/>
    <property type="match status" value="1"/>
</dbReference>
<dbReference type="PROSITE" id="PS52016">
    <property type="entry name" value="TONB_DEPENDENT_REC_3"/>
    <property type="match status" value="1"/>
</dbReference>
<evidence type="ECO:0000256" key="5">
    <source>
        <dbReference type="ARBA" id="ARBA00022692"/>
    </source>
</evidence>
<feature type="chain" id="PRO_5020519930" evidence="16">
    <location>
        <begin position="28"/>
        <end position="848"/>
    </location>
</feature>
<keyword evidence="5 12" id="KW-0812">Transmembrane</keyword>
<gene>
    <name evidence="19" type="ORF">EV696_11193</name>
</gene>
<keyword evidence="4" id="KW-0410">Iron transport</keyword>
<evidence type="ECO:0000256" key="3">
    <source>
        <dbReference type="ARBA" id="ARBA00022452"/>
    </source>
</evidence>
<comment type="caution">
    <text evidence="19">The sequence shown here is derived from an EMBL/GenBank/DDBJ whole genome shotgun (WGS) entry which is preliminary data.</text>
</comment>
<evidence type="ECO:0000256" key="9">
    <source>
        <dbReference type="ARBA" id="ARBA00023077"/>
    </source>
</evidence>
<dbReference type="AlphaFoldDB" id="A0A4R6UPL5"/>
<reference evidence="19 20" key="1">
    <citation type="submission" date="2019-03" db="EMBL/GenBank/DDBJ databases">
        <title>Genomic Encyclopedia of Type Strains, Phase IV (KMG-IV): sequencing the most valuable type-strain genomes for metagenomic binning, comparative biology and taxonomic classification.</title>
        <authorList>
            <person name="Goeker M."/>
        </authorList>
    </citation>
    <scope>NUCLEOTIDE SEQUENCE [LARGE SCALE GENOMIC DNA]</scope>
    <source>
        <strain evidence="19 20">DSM 103792</strain>
    </source>
</reference>
<evidence type="ECO:0000313" key="20">
    <source>
        <dbReference type="Proteomes" id="UP000295375"/>
    </source>
</evidence>
<evidence type="ECO:0000256" key="12">
    <source>
        <dbReference type="PROSITE-ProRule" id="PRU01360"/>
    </source>
</evidence>
<proteinExistence type="inferred from homology"/>
<comment type="similarity">
    <text evidence="12 14">Belongs to the TonB-dependent receptor family.</text>
</comment>
<evidence type="ECO:0000256" key="11">
    <source>
        <dbReference type="ARBA" id="ARBA00023237"/>
    </source>
</evidence>
<evidence type="ECO:0000256" key="10">
    <source>
        <dbReference type="ARBA" id="ARBA00023136"/>
    </source>
</evidence>
<evidence type="ECO:0000256" key="16">
    <source>
        <dbReference type="SAM" id="SignalP"/>
    </source>
</evidence>
<keyword evidence="7" id="KW-0408">Iron</keyword>
<dbReference type="Gene3D" id="2.40.170.20">
    <property type="entry name" value="TonB-dependent receptor, beta-barrel domain"/>
    <property type="match status" value="2"/>
</dbReference>
<dbReference type="InterPro" id="IPR012910">
    <property type="entry name" value="Plug_dom"/>
</dbReference>
<evidence type="ECO:0000256" key="1">
    <source>
        <dbReference type="ARBA" id="ARBA00004571"/>
    </source>
</evidence>
<dbReference type="RefSeq" id="WP_133591397.1">
    <property type="nucleotide sequence ID" value="NZ_CP037953.1"/>
</dbReference>
<organism evidence="19 20">
    <name type="scientific">Permianibacter aggregans</name>
    <dbReference type="NCBI Taxonomy" id="1510150"/>
    <lineage>
        <taxon>Bacteria</taxon>
        <taxon>Pseudomonadati</taxon>
        <taxon>Pseudomonadota</taxon>
        <taxon>Gammaproteobacteria</taxon>
        <taxon>Pseudomonadales</taxon>
        <taxon>Pseudomonadaceae</taxon>
        <taxon>Permianibacter</taxon>
    </lineage>
</organism>
<evidence type="ECO:0000256" key="2">
    <source>
        <dbReference type="ARBA" id="ARBA00022448"/>
    </source>
</evidence>
<keyword evidence="3 12" id="KW-1134">Transmembrane beta strand</keyword>
<keyword evidence="20" id="KW-1185">Reference proteome</keyword>
<feature type="signal peptide" evidence="16">
    <location>
        <begin position="1"/>
        <end position="27"/>
    </location>
</feature>
<dbReference type="Proteomes" id="UP000295375">
    <property type="component" value="Unassembled WGS sequence"/>
</dbReference>
<dbReference type="GO" id="GO:0006826">
    <property type="term" value="P:iron ion transport"/>
    <property type="evidence" value="ECO:0007669"/>
    <property type="project" value="UniProtKB-KW"/>
</dbReference>
<comment type="subcellular location">
    <subcellularLocation>
        <location evidence="1 12">Cell outer membrane</location>
        <topology evidence="1 12">Multi-pass membrane protein</topology>
    </subcellularLocation>
</comment>
<feature type="domain" description="TonB-dependent receptor-like beta-barrel" evidence="17">
    <location>
        <begin position="245"/>
        <end position="811"/>
    </location>
</feature>
<evidence type="ECO:0000259" key="18">
    <source>
        <dbReference type="Pfam" id="PF07715"/>
    </source>
</evidence>
<dbReference type="PROSITE" id="PS01156">
    <property type="entry name" value="TONB_DEPENDENT_REC_2"/>
    <property type="match status" value="1"/>
</dbReference>
<keyword evidence="11 12" id="KW-0998">Cell outer membrane</keyword>
<dbReference type="PANTHER" id="PTHR32552:SF81">
    <property type="entry name" value="TONB-DEPENDENT OUTER MEMBRANE RECEPTOR"/>
    <property type="match status" value="1"/>
</dbReference>
<evidence type="ECO:0000313" key="19">
    <source>
        <dbReference type="EMBL" id="TDQ47165.1"/>
    </source>
</evidence>
<evidence type="ECO:0000256" key="8">
    <source>
        <dbReference type="ARBA" id="ARBA00023065"/>
    </source>
</evidence>
<keyword evidence="2 12" id="KW-0813">Transport</keyword>
<dbReference type="InterPro" id="IPR039426">
    <property type="entry name" value="TonB-dep_rcpt-like"/>
</dbReference>
<feature type="short sequence motif" description="TonB C-terminal box" evidence="13">
    <location>
        <begin position="831"/>
        <end position="848"/>
    </location>
</feature>
<evidence type="ECO:0000256" key="6">
    <source>
        <dbReference type="ARBA" id="ARBA00022729"/>
    </source>
</evidence>
<evidence type="ECO:0000256" key="15">
    <source>
        <dbReference type="SAM" id="MobiDB-lite"/>
    </source>
</evidence>
<keyword evidence="6 16" id="KW-0732">Signal</keyword>
<evidence type="ECO:0000259" key="17">
    <source>
        <dbReference type="Pfam" id="PF00593"/>
    </source>
</evidence>
<feature type="region of interest" description="Disordered" evidence="15">
    <location>
        <begin position="27"/>
        <end position="47"/>
    </location>
</feature>
<dbReference type="GO" id="GO:0009279">
    <property type="term" value="C:cell outer membrane"/>
    <property type="evidence" value="ECO:0007669"/>
    <property type="project" value="UniProtKB-SubCell"/>
</dbReference>
<accession>A0A4R6UPL5</accession>
<dbReference type="InterPro" id="IPR010917">
    <property type="entry name" value="TonB_rcpt_CS"/>
</dbReference>